<dbReference type="EMBL" id="JAGTUF010000010">
    <property type="protein sequence ID" value="MBR9972353.1"/>
    <property type="molecule type" value="Genomic_DNA"/>
</dbReference>
<reference evidence="1 2" key="1">
    <citation type="submission" date="2021-04" db="EMBL/GenBank/DDBJ databases">
        <title>Magnetospirillum sulfuroxidans sp. nov., a facultative chemolithoautotrophic sulfur-oxidizing alphaproteobacterium isolated from freshwater sediment and proposals for Paramagetospirillum gen. nov., and Magnetospirillaceae fam. nov.</title>
        <authorList>
            <person name="Koziaeva V."/>
            <person name="Geelhoed J.S."/>
            <person name="Sorokin D.Y."/>
            <person name="Grouzdev D.S."/>
        </authorList>
    </citation>
    <scope>NUCLEOTIDE SEQUENCE [LARGE SCALE GENOMIC DNA]</scope>
    <source>
        <strain evidence="1 2">J10</strain>
    </source>
</reference>
<evidence type="ECO:0000313" key="2">
    <source>
        <dbReference type="Proteomes" id="UP000680714"/>
    </source>
</evidence>
<proteinExistence type="predicted"/>
<name>A0ABS5IF03_9PROT</name>
<evidence type="ECO:0000313" key="1">
    <source>
        <dbReference type="EMBL" id="MBR9972353.1"/>
    </source>
</evidence>
<organism evidence="1 2">
    <name type="scientific">Magnetospirillum sulfuroxidans</name>
    <dbReference type="NCBI Taxonomy" id="611300"/>
    <lineage>
        <taxon>Bacteria</taxon>
        <taxon>Pseudomonadati</taxon>
        <taxon>Pseudomonadota</taxon>
        <taxon>Alphaproteobacteria</taxon>
        <taxon>Rhodospirillales</taxon>
        <taxon>Rhodospirillaceae</taxon>
        <taxon>Magnetospirillum</taxon>
    </lineage>
</organism>
<dbReference type="Proteomes" id="UP000680714">
    <property type="component" value="Unassembled WGS sequence"/>
</dbReference>
<gene>
    <name evidence="1" type="ORF">KEC16_11575</name>
</gene>
<dbReference type="RefSeq" id="WP_211549025.1">
    <property type="nucleotide sequence ID" value="NZ_JAGTUF010000010.1"/>
</dbReference>
<accession>A0ABS5IF03</accession>
<protein>
    <submittedName>
        <fullName evidence="1">Uncharacterized protein</fullName>
    </submittedName>
</protein>
<comment type="caution">
    <text evidence="1">The sequence shown here is derived from an EMBL/GenBank/DDBJ whole genome shotgun (WGS) entry which is preliminary data.</text>
</comment>
<keyword evidence="2" id="KW-1185">Reference proteome</keyword>
<sequence length="219" mass="23831">MGAIPAFGVVCRHERLEWLTPILRRWGHLIDDYCESHRGDTPYFYSEWTNVGMLAGAAWGPGSGALQEYACRRTGGDGDSGRSGRADLYLYDQNNSAILEAKQLWGHAKLDSAQVNGCFRAGNAQAVSNRDSDMAVAAVFLTVKVKKTIDPVADGRAVDAASAAALRAMENAAAHAWAWAFPSSKRMFAETERASDTMYYWPGVVLGVRLAHANFGRGK</sequence>